<accession>A0A8X6G1X5</accession>
<keyword evidence="3" id="KW-1185">Reference proteome</keyword>
<feature type="transmembrane region" description="Helical" evidence="1">
    <location>
        <begin position="21"/>
        <end position="40"/>
    </location>
</feature>
<keyword evidence="1" id="KW-0472">Membrane</keyword>
<evidence type="ECO:0000256" key="1">
    <source>
        <dbReference type="SAM" id="Phobius"/>
    </source>
</evidence>
<name>A0A8X6G1X5_TRICU</name>
<reference evidence="2" key="1">
    <citation type="submission" date="2020-07" db="EMBL/GenBank/DDBJ databases">
        <title>Multicomponent nature underlies the extraordinary mechanical properties of spider dragline silk.</title>
        <authorList>
            <person name="Kono N."/>
            <person name="Nakamura H."/>
            <person name="Mori M."/>
            <person name="Yoshida Y."/>
            <person name="Ohtoshi R."/>
            <person name="Malay A.D."/>
            <person name="Moran D.A.P."/>
            <person name="Tomita M."/>
            <person name="Numata K."/>
            <person name="Arakawa K."/>
        </authorList>
    </citation>
    <scope>NUCLEOTIDE SEQUENCE</scope>
</reference>
<feature type="transmembrane region" description="Helical" evidence="1">
    <location>
        <begin position="119"/>
        <end position="139"/>
    </location>
</feature>
<dbReference type="Proteomes" id="UP000887116">
    <property type="component" value="Unassembled WGS sequence"/>
</dbReference>
<keyword evidence="1" id="KW-0812">Transmembrane</keyword>
<dbReference type="OrthoDB" id="6408624at2759"/>
<proteinExistence type="predicted"/>
<evidence type="ECO:0000313" key="3">
    <source>
        <dbReference type="Proteomes" id="UP000887116"/>
    </source>
</evidence>
<evidence type="ECO:0000313" key="2">
    <source>
        <dbReference type="EMBL" id="GFQ92534.1"/>
    </source>
</evidence>
<comment type="caution">
    <text evidence="2">The sequence shown here is derived from an EMBL/GenBank/DDBJ whole genome shotgun (WGS) entry which is preliminary data.</text>
</comment>
<feature type="transmembrane region" description="Helical" evidence="1">
    <location>
        <begin position="83"/>
        <end position="103"/>
    </location>
</feature>
<keyword evidence="1" id="KW-1133">Transmembrane helix</keyword>
<gene>
    <name evidence="2" type="ORF">TNCT_177171</name>
</gene>
<dbReference type="EMBL" id="BMAO01024034">
    <property type="protein sequence ID" value="GFQ92534.1"/>
    <property type="molecule type" value="Genomic_DNA"/>
</dbReference>
<protein>
    <submittedName>
        <fullName evidence="2">Uncharacterized protein</fullName>
    </submittedName>
</protein>
<dbReference type="AlphaFoldDB" id="A0A8X6G1X5"/>
<sequence length="157" mass="17712">MMINNAAQPVQPTSGAFVLKIIFATFCMFFGFAGVFVSFWRSNNYAVGPCVILEITCVLLININSTYKRGKLFEVYSRNKLQIVFALGCIVCALAFVSFIYFLQNGIRNKQDFHVDYDGYYFAALPGGLAVINAVMLILDSRMYIGMFDQQSINRVF</sequence>
<organism evidence="2 3">
    <name type="scientific">Trichonephila clavata</name>
    <name type="common">Joro spider</name>
    <name type="synonym">Nephila clavata</name>
    <dbReference type="NCBI Taxonomy" id="2740835"/>
    <lineage>
        <taxon>Eukaryota</taxon>
        <taxon>Metazoa</taxon>
        <taxon>Ecdysozoa</taxon>
        <taxon>Arthropoda</taxon>
        <taxon>Chelicerata</taxon>
        <taxon>Arachnida</taxon>
        <taxon>Araneae</taxon>
        <taxon>Araneomorphae</taxon>
        <taxon>Entelegynae</taxon>
        <taxon>Araneoidea</taxon>
        <taxon>Nephilidae</taxon>
        <taxon>Trichonephila</taxon>
    </lineage>
</organism>
<feature type="transmembrane region" description="Helical" evidence="1">
    <location>
        <begin position="46"/>
        <end position="63"/>
    </location>
</feature>